<dbReference type="AlphaFoldDB" id="A0A8H5D694"/>
<gene>
    <name evidence="2" type="ORF">D9758_010735</name>
</gene>
<reference evidence="2 3" key="1">
    <citation type="journal article" date="2020" name="ISME J.">
        <title>Uncovering the hidden diversity of litter-decomposition mechanisms in mushroom-forming fungi.</title>
        <authorList>
            <person name="Floudas D."/>
            <person name="Bentzer J."/>
            <person name="Ahren D."/>
            <person name="Johansson T."/>
            <person name="Persson P."/>
            <person name="Tunlid A."/>
        </authorList>
    </citation>
    <scope>NUCLEOTIDE SEQUENCE [LARGE SCALE GENOMIC DNA]</scope>
    <source>
        <strain evidence="2 3">CBS 291.85</strain>
    </source>
</reference>
<protein>
    <submittedName>
        <fullName evidence="2">Uncharacterized protein</fullName>
    </submittedName>
</protein>
<feature type="region of interest" description="Disordered" evidence="1">
    <location>
        <begin position="254"/>
        <end position="292"/>
    </location>
</feature>
<dbReference type="OrthoDB" id="10465959at2759"/>
<keyword evidence="3" id="KW-1185">Reference proteome</keyword>
<proteinExistence type="predicted"/>
<evidence type="ECO:0000256" key="1">
    <source>
        <dbReference type="SAM" id="MobiDB-lite"/>
    </source>
</evidence>
<accession>A0A8H5D694</accession>
<organism evidence="2 3">
    <name type="scientific">Tetrapyrgos nigripes</name>
    <dbReference type="NCBI Taxonomy" id="182062"/>
    <lineage>
        <taxon>Eukaryota</taxon>
        <taxon>Fungi</taxon>
        <taxon>Dikarya</taxon>
        <taxon>Basidiomycota</taxon>
        <taxon>Agaricomycotina</taxon>
        <taxon>Agaricomycetes</taxon>
        <taxon>Agaricomycetidae</taxon>
        <taxon>Agaricales</taxon>
        <taxon>Marasmiineae</taxon>
        <taxon>Marasmiaceae</taxon>
        <taxon>Tetrapyrgos</taxon>
    </lineage>
</organism>
<evidence type="ECO:0000313" key="3">
    <source>
        <dbReference type="Proteomes" id="UP000559256"/>
    </source>
</evidence>
<feature type="region of interest" description="Disordered" evidence="1">
    <location>
        <begin position="205"/>
        <end position="224"/>
    </location>
</feature>
<comment type="caution">
    <text evidence="2">The sequence shown here is derived from an EMBL/GenBank/DDBJ whole genome shotgun (WGS) entry which is preliminary data.</text>
</comment>
<evidence type="ECO:0000313" key="2">
    <source>
        <dbReference type="EMBL" id="KAF5354381.1"/>
    </source>
</evidence>
<dbReference type="Proteomes" id="UP000559256">
    <property type="component" value="Unassembled WGS sequence"/>
</dbReference>
<feature type="compositionally biased region" description="Polar residues" evidence="1">
    <location>
        <begin position="275"/>
        <end position="292"/>
    </location>
</feature>
<sequence length="292" mass="32723">MSNVYPCDSLVTKASSFASEPRSYRLLRPGKHLLSPRELATLEYNWGVPRGGIDFNASHNKLSVRKDIAALLGKEKLCFVPTPQTLQEMVRIRKSDARSHQPYTESFPVHPYEYILATGSFKGPLYVRNPVTKKEQCFEYPYDGLPTFTSSVHPFHAAYHSSLCILIDHKRLEALYDWGALVIQGLMDLVPDWSIEPAPELLGYESEEASSNSEPCPLTPPQGAKSTPAYDCADGYMDNQSIAAWIAGTQVPGYAEDPVFDSPRSIREYEKSPLSPRSYNENHHNSVPISLR</sequence>
<dbReference type="EMBL" id="JAACJM010000060">
    <property type="protein sequence ID" value="KAF5354381.1"/>
    <property type="molecule type" value="Genomic_DNA"/>
</dbReference>
<name>A0A8H5D694_9AGAR</name>